<dbReference type="GO" id="GO:0043885">
    <property type="term" value="F:anaerobic carbon-monoxide dehydrogenase activity"/>
    <property type="evidence" value="ECO:0007669"/>
    <property type="project" value="InterPro"/>
</dbReference>
<accession>A0A497F5F9</accession>
<feature type="domain" description="CO dehydrogenase/acetyl-CoA synthase complex beta subunit C-terminal" evidence="10">
    <location>
        <begin position="173"/>
        <end position="402"/>
    </location>
</feature>
<dbReference type="InterPro" id="IPR011254">
    <property type="entry name" value="Prismane-like_sf"/>
</dbReference>
<dbReference type="Pfam" id="PF03598">
    <property type="entry name" value="CdhC"/>
    <property type="match status" value="1"/>
</dbReference>
<comment type="subunit">
    <text evidence="8 9">Monomer. The ACDS complex is made up of alpha, epsilon, beta, gamma and delta chains with a probable stoichiometry of (alpha(2)epsilon(2))(4)-beta(8)-(gamma(1)delta(1))(8).</text>
</comment>
<dbReference type="EMBL" id="QMRA01000023">
    <property type="protein sequence ID" value="RLE54499.1"/>
    <property type="molecule type" value="Genomic_DNA"/>
</dbReference>
<dbReference type="NCBIfam" id="TIGR00316">
    <property type="entry name" value="cdhC"/>
    <property type="match status" value="1"/>
</dbReference>
<evidence type="ECO:0000256" key="7">
    <source>
        <dbReference type="ARBA" id="ARBA00023315"/>
    </source>
</evidence>
<comment type="catalytic activity">
    <reaction evidence="9">
        <text>Co(I)-[corrinoid Fe-S protein] + acetyl-CoA + H(+) = methyl-Co(III)-[corrinoid Fe-S protein] + CO + CoA</text>
        <dbReference type="Rhea" id="RHEA:45212"/>
        <dbReference type="Rhea" id="RHEA-COMP:11110"/>
        <dbReference type="Rhea" id="RHEA-COMP:11111"/>
        <dbReference type="ChEBI" id="CHEBI:15378"/>
        <dbReference type="ChEBI" id="CHEBI:17245"/>
        <dbReference type="ChEBI" id="CHEBI:57287"/>
        <dbReference type="ChEBI" id="CHEBI:57288"/>
        <dbReference type="ChEBI" id="CHEBI:85033"/>
        <dbReference type="ChEBI" id="CHEBI:85035"/>
        <dbReference type="EC" id="2.3.1.169"/>
    </reaction>
</comment>
<evidence type="ECO:0000256" key="5">
    <source>
        <dbReference type="ARBA" id="ARBA00023004"/>
    </source>
</evidence>
<keyword evidence="7 9" id="KW-0012">Acyltransferase</keyword>
<name>A0A497F5F9_9CREN</name>
<keyword evidence="5 9" id="KW-0408">Iron</keyword>
<comment type="caution">
    <text evidence="11">The sequence shown here is derived from an EMBL/GenBank/DDBJ whole genome shotgun (WGS) entry which is preliminary data.</text>
</comment>
<comment type="cofactor">
    <cofactor evidence="9">
        <name>[Ni-Fe-S] cluster</name>
        <dbReference type="ChEBI" id="CHEBI:60400"/>
    </cofactor>
    <text evidence="9">Binds 1 [Ni-Fe-S] cluster.</text>
</comment>
<dbReference type="GO" id="GO:0016151">
    <property type="term" value="F:nickel cation binding"/>
    <property type="evidence" value="ECO:0007669"/>
    <property type="project" value="UniProtKB-UniRule"/>
</dbReference>
<evidence type="ECO:0000256" key="1">
    <source>
        <dbReference type="ARBA" id="ARBA00006862"/>
    </source>
</evidence>
<dbReference type="EC" id="2.3.1.169" evidence="9"/>
<gene>
    <name evidence="9 11" type="primary">cdhC</name>
    <name evidence="11" type="ORF">DRJ26_01835</name>
</gene>
<keyword evidence="4 9" id="KW-0479">Metal-binding</keyword>
<evidence type="ECO:0000313" key="12">
    <source>
        <dbReference type="Proteomes" id="UP000269499"/>
    </source>
</evidence>
<dbReference type="InterPro" id="IPR004461">
    <property type="entry name" value="CO_DH/Ac-CoA_synth_bsu"/>
</dbReference>
<dbReference type="HAMAP" id="MF_01138">
    <property type="entry name" value="CdhC"/>
    <property type="match status" value="1"/>
</dbReference>
<dbReference type="Gene3D" id="3.30.1650.10">
    <property type="entry name" value="Bifunctional carbon monoxide dehydrogenase/acetyl-coa synthase(codh/acs), Chain M, domain 3"/>
    <property type="match status" value="1"/>
</dbReference>
<dbReference type="InterPro" id="IPR038571">
    <property type="entry name" value="CO_DH/Ac-CoA_synth_bsu_3_sf"/>
</dbReference>
<dbReference type="Gene3D" id="3.40.1470.10">
    <property type="entry name" value="Bifunctional carbon monoxide dehydrogenase/acetyl-coa synthase(codh/acs), Chain M, domain 5"/>
    <property type="match status" value="1"/>
</dbReference>
<dbReference type="Pfam" id="PF19436">
    <property type="entry name" value="ACS_CODH_B_C"/>
    <property type="match status" value="1"/>
</dbReference>
<evidence type="ECO:0000259" key="10">
    <source>
        <dbReference type="Pfam" id="PF19436"/>
    </source>
</evidence>
<dbReference type="GO" id="GO:0051536">
    <property type="term" value="F:iron-sulfur cluster binding"/>
    <property type="evidence" value="ECO:0007669"/>
    <property type="project" value="UniProtKB-KW"/>
</dbReference>
<evidence type="ECO:0000256" key="8">
    <source>
        <dbReference type="ARBA" id="ARBA00025865"/>
    </source>
</evidence>
<reference evidence="11 12" key="1">
    <citation type="submission" date="2018-06" db="EMBL/GenBank/DDBJ databases">
        <title>Extensive metabolic versatility and redundancy in microbially diverse, dynamic hydrothermal sediments.</title>
        <authorList>
            <person name="Dombrowski N."/>
            <person name="Teske A."/>
            <person name="Baker B.J."/>
        </authorList>
    </citation>
    <scope>NUCLEOTIDE SEQUENCE [LARGE SCALE GENOMIC DNA]</scope>
    <source>
        <strain evidence="11">B20_G2</strain>
    </source>
</reference>
<dbReference type="PANTHER" id="PTHR42281:SF1">
    <property type="entry name" value="ACETYL-COA DECARBONYLASE_SYNTHASE COMPLEX SUBUNIT BETA 1"/>
    <property type="match status" value="1"/>
</dbReference>
<dbReference type="NCBIfam" id="NF003379">
    <property type="entry name" value="PRK04456.1"/>
    <property type="match status" value="1"/>
</dbReference>
<dbReference type="AlphaFoldDB" id="A0A497F5F9"/>
<dbReference type="Proteomes" id="UP000269499">
    <property type="component" value="Unassembled WGS sequence"/>
</dbReference>
<keyword evidence="2 9" id="KW-0533">Nickel</keyword>
<evidence type="ECO:0000256" key="4">
    <source>
        <dbReference type="ARBA" id="ARBA00022723"/>
    </source>
</evidence>
<sequence length="476" mass="53716">MSAFEGFPVEISPAFEGQRVRRKDMYVELGGPKVDYKFELVRVKPMEEVEDGKVEIIGPDLNELEEGGSYPLGILIYVAGSKLEEDLEGVIERRIHMYTNYIEGIMHLNQRYDIWIRISKKSYKKGLNSFKWWGKALITLFKSEMPYIEKMQVTFITDPELVKQKYQEALEIYEKRDARVRGLKDEEVDMFYGCVLCQSFAPTHVCVITPERISLCGALTWLDARAAANIDPKGPNFPIPKGECLDPVKGEWSGVNEVVAKRSLGEVKRVYLYSMFEYPHTSCGCFEAIAFYIPEVDGIGIVHRGFKGHAINGLPFSTMAAQTGGGMQSEGFLGIGIEWMRSRKFFYADGGWNRIVWMPKALKERVKDAIPPEFYDKIATEEDVSTIDELKKFLVEKGHPLAEKIREMEKAAEAAAVAEAEKPAVPAQAVPQWPVQMPVQVPAMQMPQQAVAPFKITLKGVKIKINKLIIKKSGGK</sequence>
<evidence type="ECO:0000256" key="3">
    <source>
        <dbReference type="ARBA" id="ARBA00022679"/>
    </source>
</evidence>
<dbReference type="InterPro" id="IPR023432">
    <property type="entry name" value="CO_DH/Ac-CoA_synth_bsu_arc"/>
</dbReference>
<organism evidence="11 12">
    <name type="scientific">Thermoproteota archaeon</name>
    <dbReference type="NCBI Taxonomy" id="2056631"/>
    <lineage>
        <taxon>Archaea</taxon>
        <taxon>Thermoproteota</taxon>
    </lineage>
</organism>
<comment type="similarity">
    <text evidence="1 9">Belongs to the CdhC family.</text>
</comment>
<evidence type="ECO:0000256" key="9">
    <source>
        <dbReference type="HAMAP-Rule" id="MF_01138"/>
    </source>
</evidence>
<dbReference type="PANTHER" id="PTHR42281">
    <property type="match status" value="1"/>
</dbReference>
<evidence type="ECO:0000256" key="2">
    <source>
        <dbReference type="ARBA" id="ARBA00022596"/>
    </source>
</evidence>
<dbReference type="GO" id="GO:0043884">
    <property type="term" value="F:CO-methylating acetyl-CoA synthase activity"/>
    <property type="evidence" value="ECO:0007669"/>
    <property type="project" value="UniProtKB-EC"/>
</dbReference>
<dbReference type="GO" id="GO:0006084">
    <property type="term" value="P:acetyl-CoA metabolic process"/>
    <property type="evidence" value="ECO:0007669"/>
    <property type="project" value="InterPro"/>
</dbReference>
<dbReference type="GO" id="GO:0005506">
    <property type="term" value="F:iron ion binding"/>
    <property type="evidence" value="ECO:0007669"/>
    <property type="project" value="UniProtKB-UniRule"/>
</dbReference>
<comment type="function">
    <text evidence="9">Part of a complex that catalyzes the reversible cleavage of acetyl-CoA, allowing autotrophic growth from CO(2). The alpha-epsilon complex generates CO from CO(2), while the beta subunit (this protein) combines the CO with CoA and a methyl group to form acetyl-CoA. The methyl group, which is incorporated into acetyl-CoA, is transferred to the beta subunit by a corrinoid iron-sulfur protein (the gamma-delta complex).</text>
</comment>
<dbReference type="InterPro" id="IPR045822">
    <property type="entry name" value="ACS_CODH_B_C"/>
</dbReference>
<proteinExistence type="inferred from homology"/>
<dbReference type="GO" id="GO:0016407">
    <property type="term" value="F:acetyltransferase activity"/>
    <property type="evidence" value="ECO:0007669"/>
    <property type="project" value="UniProtKB-UniRule"/>
</dbReference>
<feature type="binding site" evidence="9">
    <location>
        <position position="285"/>
    </location>
    <ligand>
        <name>[Ni-Fe-S] cluster</name>
        <dbReference type="ChEBI" id="CHEBI:60400"/>
    </ligand>
</feature>
<dbReference type="Gene3D" id="3.40.970.20">
    <property type="entry name" value="Carbon monoxide dehydrogenase alpha subunit. Chain D, domain 4"/>
    <property type="match status" value="1"/>
</dbReference>
<dbReference type="SUPFAM" id="SSF56821">
    <property type="entry name" value="Prismane protein-like"/>
    <property type="match status" value="1"/>
</dbReference>
<protein>
    <recommendedName>
        <fullName evidence="9">Acetyl-CoA decarbonylase/synthase complex subunit beta</fullName>
        <shortName evidence="9">ACDS complex subunit beta</shortName>
        <ecNumber evidence="9">2.3.1.169</ecNumber>
    </recommendedName>
    <alternativeName>
        <fullName evidence="9">ACDS complex acyltransferase</fullName>
    </alternativeName>
</protein>
<evidence type="ECO:0000313" key="11">
    <source>
        <dbReference type="EMBL" id="RLE54499.1"/>
    </source>
</evidence>
<keyword evidence="3 9" id="KW-0808">Transferase</keyword>
<keyword evidence="6 9" id="KW-0411">Iron-sulfur</keyword>
<feature type="binding site" evidence="9">
    <location>
        <position position="197"/>
    </location>
    <ligand>
        <name>[Ni-Fe-S] cluster</name>
        <dbReference type="ChEBI" id="CHEBI:60400"/>
    </ligand>
</feature>
<evidence type="ECO:0000256" key="6">
    <source>
        <dbReference type="ARBA" id="ARBA00023014"/>
    </source>
</evidence>
<feature type="binding site" evidence="9">
    <location>
        <position position="194"/>
    </location>
    <ligand>
        <name>[Ni-Fe-S] cluster</name>
        <dbReference type="ChEBI" id="CHEBI:60400"/>
    </ligand>
</feature>
<feature type="binding site" evidence="9">
    <location>
        <position position="283"/>
    </location>
    <ligand>
        <name>[Ni-Fe-S] cluster</name>
        <dbReference type="ChEBI" id="CHEBI:60400"/>
    </ligand>
</feature>